<comment type="caution">
    <text evidence="1">The sequence shown here is derived from an EMBL/GenBank/DDBJ whole genome shotgun (WGS) entry which is preliminary data.</text>
</comment>
<gene>
    <name evidence="1" type="ORF">NC998_20915</name>
</gene>
<reference evidence="1 2" key="1">
    <citation type="submission" date="2022-04" db="EMBL/GenBank/DDBJ databases">
        <title>Positive selection, recombination, and allopatry shape intraspecific diversity of widespread and dominant cyanobacteria.</title>
        <authorList>
            <person name="Wei J."/>
            <person name="Shu W."/>
            <person name="Hu C."/>
        </authorList>
    </citation>
    <scope>NUCLEOTIDE SEQUENCE [LARGE SCALE GENOMIC DNA]</scope>
    <source>
        <strain evidence="1 2">GB2-A4</strain>
    </source>
</reference>
<organism evidence="1 2">
    <name type="scientific">Trichocoleus desertorum GB2-A4</name>
    <dbReference type="NCBI Taxonomy" id="2933944"/>
    <lineage>
        <taxon>Bacteria</taxon>
        <taxon>Bacillati</taxon>
        <taxon>Cyanobacteriota</taxon>
        <taxon>Cyanophyceae</taxon>
        <taxon>Leptolyngbyales</taxon>
        <taxon>Trichocoleusaceae</taxon>
        <taxon>Trichocoleus</taxon>
    </lineage>
</organism>
<evidence type="ECO:0008006" key="3">
    <source>
        <dbReference type="Google" id="ProtNLM"/>
    </source>
</evidence>
<dbReference type="RefSeq" id="WP_190440540.1">
    <property type="nucleotide sequence ID" value="NZ_JAMPKM010000015.1"/>
</dbReference>
<name>A0ABV0JE37_9CYAN</name>
<proteinExistence type="predicted"/>
<accession>A0ABV0JE37</accession>
<dbReference type="EMBL" id="JAMPKM010000015">
    <property type="protein sequence ID" value="MEP0819563.1"/>
    <property type="molecule type" value="Genomic_DNA"/>
</dbReference>
<evidence type="ECO:0000313" key="1">
    <source>
        <dbReference type="EMBL" id="MEP0819563.1"/>
    </source>
</evidence>
<dbReference type="Proteomes" id="UP001464891">
    <property type="component" value="Unassembled WGS sequence"/>
</dbReference>
<evidence type="ECO:0000313" key="2">
    <source>
        <dbReference type="Proteomes" id="UP001464891"/>
    </source>
</evidence>
<protein>
    <recommendedName>
        <fullName evidence="3">PH domain-containing protein</fullName>
    </recommendedName>
</protein>
<keyword evidence="2" id="KW-1185">Reference proteome</keyword>
<sequence>MRDEAFFLTVGEQAPFKSVSEVYALTPKEREAWVTKLSDLYKTQKEEMEKMNRKSKRK</sequence>